<accession>J4I9K0</accession>
<evidence type="ECO:0000313" key="3">
    <source>
        <dbReference type="Proteomes" id="UP000006352"/>
    </source>
</evidence>
<dbReference type="OrthoDB" id="2802999at2759"/>
<dbReference type="GeneID" id="24096207"/>
<dbReference type="Proteomes" id="UP000006352">
    <property type="component" value="Unassembled WGS sequence"/>
</dbReference>
<gene>
    <name evidence="2" type="ORF">FIBRA_03345</name>
</gene>
<sequence length="83" mass="9307">MTFPKFSFSRPGKRSATKGVNPVLTVIDNSLTQQYTVKLPLFVPSTSQPTPHTSHRDVAEMLDEDDCAWGSPPRRSKRSKSRC</sequence>
<dbReference type="AlphaFoldDB" id="J4I9K0"/>
<proteinExistence type="predicted"/>
<dbReference type="EMBL" id="HE797026">
    <property type="protein sequence ID" value="CCM01296.1"/>
    <property type="molecule type" value="Genomic_DNA"/>
</dbReference>
<feature type="compositionally biased region" description="Basic residues" evidence="1">
    <location>
        <begin position="74"/>
        <end position="83"/>
    </location>
</feature>
<keyword evidence="3" id="KW-1185">Reference proteome</keyword>
<feature type="region of interest" description="Disordered" evidence="1">
    <location>
        <begin position="44"/>
        <end position="83"/>
    </location>
</feature>
<evidence type="ECO:0000313" key="2">
    <source>
        <dbReference type="EMBL" id="CCM01296.1"/>
    </source>
</evidence>
<dbReference type="HOGENOM" id="CLU_2542598_0_0_1"/>
<organism evidence="2 3">
    <name type="scientific">Fibroporia radiculosa</name>
    <dbReference type="NCBI Taxonomy" id="599839"/>
    <lineage>
        <taxon>Eukaryota</taxon>
        <taxon>Fungi</taxon>
        <taxon>Dikarya</taxon>
        <taxon>Basidiomycota</taxon>
        <taxon>Agaricomycotina</taxon>
        <taxon>Agaricomycetes</taxon>
        <taxon>Polyporales</taxon>
        <taxon>Fibroporiaceae</taxon>
        <taxon>Fibroporia</taxon>
    </lineage>
</organism>
<protein>
    <submittedName>
        <fullName evidence="2">Uncharacterized protein</fullName>
    </submittedName>
</protein>
<dbReference type="RefSeq" id="XP_012180579.1">
    <property type="nucleotide sequence ID" value="XM_012325189.1"/>
</dbReference>
<evidence type="ECO:0000256" key="1">
    <source>
        <dbReference type="SAM" id="MobiDB-lite"/>
    </source>
</evidence>
<dbReference type="InParanoid" id="J4I9K0"/>
<name>J4I9K0_9APHY</name>
<reference evidence="2 3" key="1">
    <citation type="journal article" date="2012" name="Appl. Environ. Microbiol.">
        <title>Short-read sequencing for genomic analysis of the brown rot fungus Fibroporia radiculosa.</title>
        <authorList>
            <person name="Tang J.D."/>
            <person name="Perkins A.D."/>
            <person name="Sonstegard T.S."/>
            <person name="Schroeder S.G."/>
            <person name="Burgess S.C."/>
            <person name="Diehl S.V."/>
        </authorList>
    </citation>
    <scope>NUCLEOTIDE SEQUENCE [LARGE SCALE GENOMIC DNA]</scope>
    <source>
        <strain evidence="2 3">TFFH 294</strain>
    </source>
</reference>